<evidence type="ECO:0000256" key="4">
    <source>
        <dbReference type="ARBA" id="ARBA00022679"/>
    </source>
</evidence>
<dbReference type="GO" id="GO:0102043">
    <property type="term" value="F:isopentenyl phosphate kinase activity"/>
    <property type="evidence" value="ECO:0007669"/>
    <property type="project" value="UniProtKB-EC"/>
</dbReference>
<feature type="binding site" evidence="10">
    <location>
        <position position="50"/>
    </location>
    <ligand>
        <name>substrate</name>
    </ligand>
</feature>
<evidence type="ECO:0000256" key="7">
    <source>
        <dbReference type="ARBA" id="ARBA00022840"/>
    </source>
</evidence>
<comment type="catalytic activity">
    <reaction evidence="9">
        <text>isopentenyl phosphate + ATP = isopentenyl diphosphate + ADP</text>
        <dbReference type="Rhea" id="RHEA:33963"/>
        <dbReference type="ChEBI" id="CHEBI:30616"/>
        <dbReference type="ChEBI" id="CHEBI:65078"/>
        <dbReference type="ChEBI" id="CHEBI:128769"/>
        <dbReference type="ChEBI" id="CHEBI:456216"/>
        <dbReference type="EC" id="2.7.4.26"/>
    </reaction>
</comment>
<dbReference type="InterPro" id="IPR001048">
    <property type="entry name" value="Asp/Glu/Uridylate_kinase"/>
</dbReference>
<dbReference type="InterPro" id="IPR001057">
    <property type="entry name" value="Glu/AcGlu_kinase"/>
</dbReference>
<name>A0A0M0BSH4_9ARCH</name>
<evidence type="ECO:0000256" key="3">
    <source>
        <dbReference type="ARBA" id="ARBA00017267"/>
    </source>
</evidence>
<evidence type="ECO:0000256" key="2">
    <source>
        <dbReference type="ARBA" id="ARBA00012908"/>
    </source>
</evidence>
<dbReference type="AlphaFoldDB" id="A0A0M0BSH4"/>
<feature type="binding site" evidence="10">
    <location>
        <position position="154"/>
    </location>
    <ligand>
        <name>substrate</name>
    </ligand>
</feature>
<evidence type="ECO:0000256" key="10">
    <source>
        <dbReference type="PIRSR" id="PIRSR016496-1"/>
    </source>
</evidence>
<evidence type="ECO:0000256" key="11">
    <source>
        <dbReference type="PIRSR" id="PIRSR016496-2"/>
    </source>
</evidence>
<dbReference type="CDD" id="cd04241">
    <property type="entry name" value="AAK_FomA-like"/>
    <property type="match status" value="1"/>
</dbReference>
<comment type="similarity">
    <text evidence="1">Belongs to the isopentenyl phosphate kinase family.</text>
</comment>
<accession>A0A0M0BSH4</accession>
<dbReference type="GO" id="GO:0005524">
    <property type="term" value="F:ATP binding"/>
    <property type="evidence" value="ECO:0007669"/>
    <property type="project" value="UniProtKB-KW"/>
</dbReference>
<feature type="binding site" evidence="10">
    <location>
        <position position="219"/>
    </location>
    <ligand>
        <name>ATP</name>
        <dbReference type="ChEBI" id="CHEBI:30616"/>
    </ligand>
</feature>
<dbReference type="PIRSF" id="PIRSF016496">
    <property type="entry name" value="Kin_FomA"/>
    <property type="match status" value="1"/>
</dbReference>
<dbReference type="GO" id="GO:0016114">
    <property type="term" value="P:terpenoid biosynthetic process"/>
    <property type="evidence" value="ECO:0007669"/>
    <property type="project" value="TreeGrafter"/>
</dbReference>
<dbReference type="InterPro" id="IPR036393">
    <property type="entry name" value="AceGlu_kinase-like_sf"/>
</dbReference>
<feature type="binding site" evidence="10">
    <location>
        <begin position="9"/>
        <end position="13"/>
    </location>
    <ligand>
        <name>ATP</name>
        <dbReference type="ChEBI" id="CHEBI:30616"/>
    </ligand>
</feature>
<protein>
    <recommendedName>
        <fullName evidence="3">Isopentenyl phosphate kinase</fullName>
        <ecNumber evidence="2">2.7.4.26</ecNumber>
    </recommendedName>
</protein>
<organism evidence="13 14">
    <name type="scientific">miscellaneous Crenarchaeota group-1 archaeon SG8-32-1</name>
    <dbReference type="NCBI Taxonomy" id="1685124"/>
    <lineage>
        <taxon>Archaea</taxon>
        <taxon>Candidatus Bathyarchaeota</taxon>
        <taxon>MCG-1</taxon>
    </lineage>
</organism>
<proteinExistence type="inferred from homology"/>
<dbReference type="EC" id="2.7.4.26" evidence="2"/>
<feature type="binding site" evidence="10">
    <location>
        <position position="223"/>
    </location>
    <ligand>
        <name>ATP</name>
        <dbReference type="ChEBI" id="CHEBI:30616"/>
    </ligand>
</feature>
<dbReference type="EMBL" id="LFWU01000100">
    <property type="protein sequence ID" value="KON31399.1"/>
    <property type="molecule type" value="Genomic_DNA"/>
</dbReference>
<feature type="site" description="Transition state stabilizer" evidence="11">
    <location>
        <position position="18"/>
    </location>
</feature>
<evidence type="ECO:0000259" key="12">
    <source>
        <dbReference type="Pfam" id="PF00696"/>
    </source>
</evidence>
<evidence type="ECO:0000313" key="14">
    <source>
        <dbReference type="Proteomes" id="UP000037237"/>
    </source>
</evidence>
<evidence type="ECO:0000313" key="13">
    <source>
        <dbReference type="EMBL" id="KON31399.1"/>
    </source>
</evidence>
<dbReference type="NCBIfam" id="NF040647">
    <property type="entry name" value="IPPK_Arch"/>
    <property type="match status" value="1"/>
</dbReference>
<feature type="domain" description="Aspartate/glutamate/uridylate kinase" evidence="12">
    <location>
        <begin position="6"/>
        <end position="241"/>
    </location>
</feature>
<keyword evidence="5 10" id="KW-0547">Nucleotide-binding</keyword>
<dbReference type="SUPFAM" id="SSF53633">
    <property type="entry name" value="Carbamate kinase-like"/>
    <property type="match status" value="1"/>
</dbReference>
<gene>
    <name evidence="13" type="ORF">AC477_04200</name>
</gene>
<feature type="binding site" evidence="10">
    <location>
        <position position="175"/>
    </location>
    <ligand>
        <name>ATP</name>
        <dbReference type="ChEBI" id="CHEBI:30616"/>
    </ligand>
</feature>
<evidence type="ECO:0000256" key="5">
    <source>
        <dbReference type="ARBA" id="ARBA00022741"/>
    </source>
</evidence>
<keyword evidence="4" id="KW-0808">Transferase</keyword>
<dbReference type="GO" id="GO:0005829">
    <property type="term" value="C:cytosol"/>
    <property type="evidence" value="ECO:0007669"/>
    <property type="project" value="TreeGrafter"/>
</dbReference>
<dbReference type="Pfam" id="PF00696">
    <property type="entry name" value="AA_kinase"/>
    <property type="match status" value="1"/>
</dbReference>
<sequence>MTFKPTILKLGGSVITEKEKPLTPNLHAIGRLAEEISQAKPFSLILVHGGGSFGHPVAKQYGIADGYVDHSQVLGFAATHLAMTLLNSWVMEALISRNIPAVDVNPSSCLVTADGRIKSMELKPLKKMVKMGIVPVLYGDAVPDTKKGFTILSGDQLVSWLAIKLGADRIIMGADVDGLFSADPKFDSSAKLIDHITLEELKNLEHNIQGSRATDVTGGMLGKMREVAHAIDHDIETLIVNATISGMVYKALTREKVNGTIIEKGCEN</sequence>
<dbReference type="PATRIC" id="fig|1685124.3.peg.826"/>
<keyword evidence="8" id="KW-0414">Isoprene biosynthesis</keyword>
<dbReference type="PRINTS" id="PR00474">
    <property type="entry name" value="GLU5KINASE"/>
</dbReference>
<dbReference type="Gene3D" id="3.40.1160.10">
    <property type="entry name" value="Acetylglutamate kinase-like"/>
    <property type="match status" value="1"/>
</dbReference>
<evidence type="ECO:0000256" key="1">
    <source>
        <dbReference type="ARBA" id="ARBA00010540"/>
    </source>
</evidence>
<reference evidence="13 14" key="1">
    <citation type="submission" date="2015-06" db="EMBL/GenBank/DDBJ databases">
        <title>New insights into the roles of widespread benthic archaea in carbon and nitrogen cycling.</title>
        <authorList>
            <person name="Lazar C.S."/>
            <person name="Baker B.J."/>
            <person name="Seitz K.W."/>
            <person name="Hyde A.S."/>
            <person name="Dick G.J."/>
            <person name="Hinrichs K.-U."/>
            <person name="Teske A.P."/>
        </authorList>
    </citation>
    <scope>NUCLEOTIDE SEQUENCE [LARGE SCALE GENOMIC DNA]</scope>
    <source>
        <strain evidence="13">SG8-32-1</strain>
    </source>
</reference>
<feature type="binding site" evidence="10">
    <location>
        <position position="55"/>
    </location>
    <ligand>
        <name>substrate</name>
    </ligand>
</feature>
<dbReference type="InterPro" id="IPR024192">
    <property type="entry name" value="Fosfomycin_R_FomA-type"/>
</dbReference>
<feature type="binding site" evidence="10">
    <location>
        <position position="51"/>
    </location>
    <ligand>
        <name>ATP</name>
        <dbReference type="ChEBI" id="CHEBI:30616"/>
    </ligand>
</feature>
<evidence type="ECO:0000256" key="9">
    <source>
        <dbReference type="ARBA" id="ARBA00049063"/>
    </source>
</evidence>
<keyword evidence="6" id="KW-0418">Kinase</keyword>
<keyword evidence="7 10" id="KW-0067">ATP-binding</keyword>
<dbReference type="Proteomes" id="UP000037237">
    <property type="component" value="Unassembled WGS sequence"/>
</dbReference>
<comment type="caution">
    <text evidence="13">The sequence shown here is derived from an EMBL/GenBank/DDBJ whole genome shotgun (WGS) entry which is preliminary data.</text>
</comment>
<dbReference type="PANTHER" id="PTHR43654:SF1">
    <property type="entry name" value="ISOPENTENYL PHOSPHATE KINASE"/>
    <property type="match status" value="1"/>
</dbReference>
<evidence type="ECO:0000256" key="8">
    <source>
        <dbReference type="ARBA" id="ARBA00023229"/>
    </source>
</evidence>
<evidence type="ECO:0000256" key="6">
    <source>
        <dbReference type="ARBA" id="ARBA00022777"/>
    </source>
</evidence>
<dbReference type="GO" id="GO:0016301">
    <property type="term" value="F:kinase activity"/>
    <property type="evidence" value="ECO:0007669"/>
    <property type="project" value="UniProtKB-KW"/>
</dbReference>
<dbReference type="PANTHER" id="PTHR43654">
    <property type="entry name" value="GLUTAMATE 5-KINASE"/>
    <property type="match status" value="1"/>
</dbReference>